<dbReference type="Pfam" id="PF13411">
    <property type="entry name" value="MerR_1"/>
    <property type="match status" value="1"/>
</dbReference>
<keyword evidence="1" id="KW-0678">Repressor</keyword>
<keyword evidence="2" id="KW-0805">Transcription regulation</keyword>
<dbReference type="SMART" id="SM00422">
    <property type="entry name" value="HTH_MERR"/>
    <property type="match status" value="1"/>
</dbReference>
<evidence type="ECO:0000256" key="4">
    <source>
        <dbReference type="ARBA" id="ARBA00023163"/>
    </source>
</evidence>
<keyword evidence="4" id="KW-0804">Transcription</keyword>
<keyword evidence="3" id="KW-0238">DNA-binding</keyword>
<dbReference type="PRINTS" id="PR00040">
    <property type="entry name" value="HTHMERR"/>
</dbReference>
<dbReference type="EMBL" id="JBHSQQ010000019">
    <property type="protein sequence ID" value="MFC5941030.1"/>
    <property type="molecule type" value="Genomic_DNA"/>
</dbReference>
<dbReference type="SUPFAM" id="SSF46955">
    <property type="entry name" value="Putative DNA-binding domain"/>
    <property type="match status" value="1"/>
</dbReference>
<dbReference type="InterPro" id="IPR009061">
    <property type="entry name" value="DNA-bd_dom_put_sf"/>
</dbReference>
<sequence>MRIGELSRRTGASVRALRHYENEGLLRPGRCSNGYRVYEDDAVDLVRQIRTMIDSGLPIRIIRDVLPYLDGPTQLMPQVPCAHLMEQVAEQLAHLEQSIHSLTRNRDAIGAYLTAARTAAAAQQLTLT</sequence>
<reference evidence="7" key="1">
    <citation type="journal article" date="2019" name="Int. J. Syst. Evol. Microbiol.">
        <title>The Global Catalogue of Microorganisms (GCM) 10K type strain sequencing project: providing services to taxonomists for standard genome sequencing and annotation.</title>
        <authorList>
            <consortium name="The Broad Institute Genomics Platform"/>
            <consortium name="The Broad Institute Genome Sequencing Center for Infectious Disease"/>
            <person name="Wu L."/>
            <person name="Ma J."/>
        </authorList>
    </citation>
    <scope>NUCLEOTIDE SEQUENCE [LARGE SCALE GENOMIC DNA]</scope>
    <source>
        <strain evidence="7">CGMCC 4.7173</strain>
    </source>
</reference>
<evidence type="ECO:0000259" key="5">
    <source>
        <dbReference type="PROSITE" id="PS50937"/>
    </source>
</evidence>
<comment type="caution">
    <text evidence="6">The sequence shown here is derived from an EMBL/GenBank/DDBJ whole genome shotgun (WGS) entry which is preliminary data.</text>
</comment>
<gene>
    <name evidence="6" type="ORF">ACFPZ4_05995</name>
</gene>
<dbReference type="RefSeq" id="WP_353898293.1">
    <property type="nucleotide sequence ID" value="NZ_CP158970.1"/>
</dbReference>
<dbReference type="PANTHER" id="PTHR30204:SF69">
    <property type="entry name" value="MERR-FAMILY TRANSCRIPTIONAL REGULATOR"/>
    <property type="match status" value="1"/>
</dbReference>
<evidence type="ECO:0000256" key="1">
    <source>
        <dbReference type="ARBA" id="ARBA00022491"/>
    </source>
</evidence>
<keyword evidence="7" id="KW-1185">Reference proteome</keyword>
<dbReference type="CDD" id="cd01282">
    <property type="entry name" value="HTH_MerR-like_sg3"/>
    <property type="match status" value="1"/>
</dbReference>
<proteinExistence type="predicted"/>
<evidence type="ECO:0000313" key="6">
    <source>
        <dbReference type="EMBL" id="MFC5941030.1"/>
    </source>
</evidence>
<accession>A0ABW1HJP1</accession>
<dbReference type="PROSITE" id="PS50937">
    <property type="entry name" value="HTH_MERR_2"/>
    <property type="match status" value="1"/>
</dbReference>
<dbReference type="InterPro" id="IPR000551">
    <property type="entry name" value="MerR-type_HTH_dom"/>
</dbReference>
<dbReference type="Proteomes" id="UP001596207">
    <property type="component" value="Unassembled WGS sequence"/>
</dbReference>
<dbReference type="PANTHER" id="PTHR30204">
    <property type="entry name" value="REDOX-CYCLING DRUG-SENSING TRANSCRIPTIONAL ACTIVATOR SOXR"/>
    <property type="match status" value="1"/>
</dbReference>
<feature type="domain" description="HTH merR-type" evidence="5">
    <location>
        <begin position="1"/>
        <end position="68"/>
    </location>
</feature>
<dbReference type="InterPro" id="IPR047057">
    <property type="entry name" value="MerR_fam"/>
</dbReference>
<protein>
    <submittedName>
        <fullName evidence="6">MerR family transcriptional regulator</fullName>
    </submittedName>
</protein>
<evidence type="ECO:0000313" key="7">
    <source>
        <dbReference type="Proteomes" id="UP001596207"/>
    </source>
</evidence>
<organism evidence="6 7">
    <name type="scientific">Micromonospora harpali</name>
    <dbReference type="NCBI Taxonomy" id="1490225"/>
    <lineage>
        <taxon>Bacteria</taxon>
        <taxon>Bacillati</taxon>
        <taxon>Actinomycetota</taxon>
        <taxon>Actinomycetes</taxon>
        <taxon>Micromonosporales</taxon>
        <taxon>Micromonosporaceae</taxon>
        <taxon>Micromonospora</taxon>
    </lineage>
</organism>
<evidence type="ECO:0000256" key="2">
    <source>
        <dbReference type="ARBA" id="ARBA00023015"/>
    </source>
</evidence>
<dbReference type="Gene3D" id="1.10.1660.10">
    <property type="match status" value="1"/>
</dbReference>
<evidence type="ECO:0000256" key="3">
    <source>
        <dbReference type="ARBA" id="ARBA00023125"/>
    </source>
</evidence>
<name>A0ABW1HJP1_9ACTN</name>